<organism evidence="2 3">
    <name type="scientific">Nguyenibacter vanlangensis</name>
    <dbReference type="NCBI Taxonomy" id="1216886"/>
    <lineage>
        <taxon>Bacteria</taxon>
        <taxon>Pseudomonadati</taxon>
        <taxon>Pseudomonadota</taxon>
        <taxon>Alphaproteobacteria</taxon>
        <taxon>Acetobacterales</taxon>
        <taxon>Acetobacteraceae</taxon>
        <taxon>Nguyenibacter</taxon>
    </lineage>
</organism>
<dbReference type="SUPFAM" id="SSF101473">
    <property type="entry name" value="DhaL-like"/>
    <property type="match status" value="1"/>
</dbReference>
<gene>
    <name evidence="2" type="ORF">HUK84_21585</name>
</gene>
<dbReference type="AlphaFoldDB" id="A0A7Y7J0F6"/>
<dbReference type="EMBL" id="JABXXP010001116">
    <property type="protein sequence ID" value="NVN13698.1"/>
    <property type="molecule type" value="Genomic_DNA"/>
</dbReference>
<dbReference type="Proteomes" id="UP000534870">
    <property type="component" value="Unassembled WGS sequence"/>
</dbReference>
<dbReference type="InterPro" id="IPR036117">
    <property type="entry name" value="DhaL_dom_sf"/>
</dbReference>
<feature type="domain" description="DhaL" evidence="1">
    <location>
        <begin position="10"/>
        <end position="59"/>
    </location>
</feature>
<dbReference type="GO" id="GO:0006071">
    <property type="term" value="P:glycerol metabolic process"/>
    <property type="evidence" value="ECO:0007669"/>
    <property type="project" value="InterPro"/>
</dbReference>
<dbReference type="Gene3D" id="1.25.40.340">
    <property type="match status" value="1"/>
</dbReference>
<feature type="non-terminal residue" evidence="2">
    <location>
        <position position="59"/>
    </location>
</feature>
<sequence length="59" mass="6486">MQAQQADDVAFLCDWLRRAAQAIEERRDVLSALDAAIGDGDHGANMARGFRAVAEKLRD</sequence>
<dbReference type="RefSeq" id="WP_176641969.1">
    <property type="nucleotide sequence ID" value="NZ_JABXXP010001116.1"/>
</dbReference>
<evidence type="ECO:0000259" key="1">
    <source>
        <dbReference type="PROSITE" id="PS51480"/>
    </source>
</evidence>
<name>A0A7Y7J0F6_9PROT</name>
<reference evidence="2 3" key="1">
    <citation type="submission" date="2020-06" db="EMBL/GenBank/DDBJ databases">
        <title>Description of novel acetic acid bacteria.</title>
        <authorList>
            <person name="Sombolestani A."/>
        </authorList>
    </citation>
    <scope>NUCLEOTIDE SEQUENCE [LARGE SCALE GENOMIC DNA]</scope>
    <source>
        <strain evidence="2 3">LMG 31431</strain>
    </source>
</reference>
<evidence type="ECO:0000313" key="3">
    <source>
        <dbReference type="Proteomes" id="UP000534870"/>
    </source>
</evidence>
<dbReference type="Pfam" id="PF02734">
    <property type="entry name" value="Dak2"/>
    <property type="match status" value="1"/>
</dbReference>
<dbReference type="InterPro" id="IPR004007">
    <property type="entry name" value="DhaL_dom"/>
</dbReference>
<comment type="caution">
    <text evidence="2">The sequence shown here is derived from an EMBL/GenBank/DDBJ whole genome shotgun (WGS) entry which is preliminary data.</text>
</comment>
<proteinExistence type="predicted"/>
<dbReference type="PROSITE" id="PS51480">
    <property type="entry name" value="DHAL"/>
    <property type="match status" value="1"/>
</dbReference>
<dbReference type="GO" id="GO:0004371">
    <property type="term" value="F:glycerone kinase activity"/>
    <property type="evidence" value="ECO:0007669"/>
    <property type="project" value="InterPro"/>
</dbReference>
<evidence type="ECO:0000313" key="2">
    <source>
        <dbReference type="EMBL" id="NVN13698.1"/>
    </source>
</evidence>
<protein>
    <submittedName>
        <fullName evidence="2">DAK2 domain-containing protein</fullName>
    </submittedName>
</protein>
<accession>A0A7Y7J0F6</accession>